<dbReference type="EMBL" id="SMOD01000060">
    <property type="protein sequence ID" value="TDG02510.1"/>
    <property type="molecule type" value="Genomic_DNA"/>
</dbReference>
<evidence type="ECO:0000259" key="3">
    <source>
        <dbReference type="SMART" id="SM00470"/>
    </source>
</evidence>
<feature type="domain" description="ParB-like N-terminal" evidence="3">
    <location>
        <begin position="75"/>
        <end position="164"/>
    </location>
</feature>
<evidence type="ECO:0000256" key="2">
    <source>
        <dbReference type="SAM" id="MobiDB-lite"/>
    </source>
</evidence>
<evidence type="ECO:0000313" key="4">
    <source>
        <dbReference type="EMBL" id="TDG02510.1"/>
    </source>
</evidence>
<sequence length="340" mass="37031">MSLRDKLAAKNAAIAAAADSGRPASRPSDGASKTAPGRLLEAMPLLAEKEKEVAGLEAQITKLRDELKVAASAGADLPLNQLLEIEGRRRKMTPEKYAELRENLRHKKLIHPVVVRRIEEGRYEIVSGHHRVDAYRDIGRETIRCVIIEGTDDEATDGAFNANLMQSALTDYEKYLGFKMSIERTPGLTQAALAEQYGLTGAMISYIFSFDQLPLDALSVIEEKPEIIGSTAVAALAGIAKAGKAGRVVEAIKRLAAGEIDQGQAVKLAGQDPAKTKPEAAASDKIKQGKATYCEMRRAKNVVRLQFKSEAEAERVHAAIRQMLEEQSRAPTVETEAFEK</sequence>
<dbReference type="GO" id="GO:0007059">
    <property type="term" value="P:chromosome segregation"/>
    <property type="evidence" value="ECO:0007669"/>
    <property type="project" value="TreeGrafter"/>
</dbReference>
<dbReference type="GO" id="GO:0005694">
    <property type="term" value="C:chromosome"/>
    <property type="evidence" value="ECO:0007669"/>
    <property type="project" value="TreeGrafter"/>
</dbReference>
<organism evidence="4 5">
    <name type="scientific">Paraburkholderia guartelaensis</name>
    <dbReference type="NCBI Taxonomy" id="2546446"/>
    <lineage>
        <taxon>Bacteria</taxon>
        <taxon>Pseudomonadati</taxon>
        <taxon>Pseudomonadota</taxon>
        <taxon>Betaproteobacteria</taxon>
        <taxon>Burkholderiales</taxon>
        <taxon>Burkholderiaceae</taxon>
        <taxon>Paraburkholderia</taxon>
    </lineage>
</organism>
<dbReference type="AlphaFoldDB" id="A0A4R5L2C4"/>
<reference evidence="4 5" key="1">
    <citation type="submission" date="2019-03" db="EMBL/GenBank/DDBJ databases">
        <title>Paraburkholderia sp. isolated from native Mimosa gymnas in Guartela State Park, Brazil.</title>
        <authorList>
            <person name="Paulitsch F."/>
            <person name="Hungria M."/>
            <person name="Delamuta J.R.M."/>
            <person name="Ribeiro R.A."/>
            <person name="Dall'Agnol R."/>
            <person name="Silva J.S.B."/>
        </authorList>
    </citation>
    <scope>NUCLEOTIDE SEQUENCE [LARGE SCALE GENOMIC DNA]</scope>
    <source>
        <strain evidence="4 5">CNPSo 3008</strain>
    </source>
</reference>
<proteinExistence type="predicted"/>
<dbReference type="SMART" id="SM00470">
    <property type="entry name" value="ParB"/>
    <property type="match status" value="1"/>
</dbReference>
<dbReference type="InterPro" id="IPR003115">
    <property type="entry name" value="ParB_N"/>
</dbReference>
<dbReference type="PANTHER" id="PTHR33375:SF1">
    <property type="entry name" value="CHROMOSOME-PARTITIONING PROTEIN PARB-RELATED"/>
    <property type="match status" value="1"/>
</dbReference>
<dbReference type="RefSeq" id="WP_133190065.1">
    <property type="nucleotide sequence ID" value="NZ_SMOD01000060.1"/>
</dbReference>
<dbReference type="SUPFAM" id="SSF110849">
    <property type="entry name" value="ParB/Sulfiredoxin"/>
    <property type="match status" value="1"/>
</dbReference>
<dbReference type="PANTHER" id="PTHR33375">
    <property type="entry name" value="CHROMOSOME-PARTITIONING PROTEIN PARB-RELATED"/>
    <property type="match status" value="1"/>
</dbReference>
<dbReference type="InterPro" id="IPR036086">
    <property type="entry name" value="ParB/Sulfiredoxin_sf"/>
</dbReference>
<dbReference type="OrthoDB" id="8677451at2"/>
<feature type="coiled-coil region" evidence="1">
    <location>
        <begin position="46"/>
        <end position="73"/>
    </location>
</feature>
<evidence type="ECO:0000256" key="1">
    <source>
        <dbReference type="SAM" id="Coils"/>
    </source>
</evidence>
<dbReference type="SUPFAM" id="SSF109709">
    <property type="entry name" value="KorB DNA-binding domain-like"/>
    <property type="match status" value="1"/>
</dbReference>
<comment type="caution">
    <text evidence="4">The sequence shown here is derived from an EMBL/GenBank/DDBJ whole genome shotgun (WGS) entry which is preliminary data.</text>
</comment>
<dbReference type="Pfam" id="PF02195">
    <property type="entry name" value="ParB_N"/>
    <property type="match status" value="1"/>
</dbReference>
<gene>
    <name evidence="4" type="ORF">E1N52_39285</name>
</gene>
<name>A0A4R5L2C4_9BURK</name>
<evidence type="ECO:0000313" key="5">
    <source>
        <dbReference type="Proteomes" id="UP000295606"/>
    </source>
</evidence>
<feature type="region of interest" description="Disordered" evidence="2">
    <location>
        <begin position="14"/>
        <end position="36"/>
    </location>
</feature>
<dbReference type="Gene3D" id="3.90.1530.30">
    <property type="match status" value="1"/>
</dbReference>
<keyword evidence="1" id="KW-0175">Coiled coil</keyword>
<accession>A0A4R5L2C4</accession>
<dbReference type="Proteomes" id="UP000295606">
    <property type="component" value="Unassembled WGS sequence"/>
</dbReference>
<dbReference type="InterPro" id="IPR050336">
    <property type="entry name" value="Chromosome_partition/occlusion"/>
</dbReference>
<dbReference type="Gene3D" id="1.10.10.2830">
    <property type="match status" value="1"/>
</dbReference>
<protein>
    <submittedName>
        <fullName evidence="4">Chromosome partitioning protein ParB</fullName>
    </submittedName>
</protein>